<accession>A0A0F9IV55</accession>
<protein>
    <submittedName>
        <fullName evidence="1">Uncharacterized protein</fullName>
    </submittedName>
</protein>
<dbReference type="EMBL" id="LAZR01011527">
    <property type="protein sequence ID" value="KKM61208.1"/>
    <property type="molecule type" value="Genomic_DNA"/>
</dbReference>
<organism evidence="1">
    <name type="scientific">marine sediment metagenome</name>
    <dbReference type="NCBI Taxonomy" id="412755"/>
    <lineage>
        <taxon>unclassified sequences</taxon>
        <taxon>metagenomes</taxon>
        <taxon>ecological metagenomes</taxon>
    </lineage>
</organism>
<reference evidence="1" key="1">
    <citation type="journal article" date="2015" name="Nature">
        <title>Complex archaea that bridge the gap between prokaryotes and eukaryotes.</title>
        <authorList>
            <person name="Spang A."/>
            <person name="Saw J.H."/>
            <person name="Jorgensen S.L."/>
            <person name="Zaremba-Niedzwiedzka K."/>
            <person name="Martijn J."/>
            <person name="Lind A.E."/>
            <person name="van Eijk R."/>
            <person name="Schleper C."/>
            <person name="Guy L."/>
            <person name="Ettema T.J."/>
        </authorList>
    </citation>
    <scope>NUCLEOTIDE SEQUENCE</scope>
</reference>
<proteinExistence type="predicted"/>
<dbReference type="AlphaFoldDB" id="A0A0F9IV55"/>
<comment type="caution">
    <text evidence="1">The sequence shown here is derived from an EMBL/GenBank/DDBJ whole genome shotgun (WGS) entry which is preliminary data.</text>
</comment>
<evidence type="ECO:0000313" key="1">
    <source>
        <dbReference type="EMBL" id="KKM61208.1"/>
    </source>
</evidence>
<sequence length="64" mass="7497">MDKKRLMELAGIQLNEIYQVENEFQQIIQEAINDVLRSTVQGELSAEDRDRIIQEAIDKYQMGK</sequence>
<name>A0A0F9IV55_9ZZZZ</name>
<gene>
    <name evidence="1" type="ORF">LCGC14_1533970</name>
</gene>